<gene>
    <name evidence="6" type="ORF">PMH09_03270</name>
</gene>
<dbReference type="Gene3D" id="1.25.10.10">
    <property type="entry name" value="Leucine-rich Repeat Variant"/>
    <property type="match status" value="1"/>
</dbReference>
<name>A0ABT7BSN7_9CYAN</name>
<sequence length="990" mass="114849">MIGEPGAGKTTRLQKIADWILDEHLGLPIWISLKDLTKPTLTHHIEDIWLKHTGKSLTLEALREHEERIWLLLDGLDEMTSRADTDHVSQLLGGWVRQTRVIMTCRVNVWEADKNAFSGFDVFRNLELKPEQVNGYIRNWFAKINYAARGEQLQQDLQKSDNTRLLELIRNPLRLWMLCQIWQPEQGLPETQAELYEQFVEWVYTWKADDDILRQRQEIDSALANLALAAMEQPDDASRFQLRESWILEVLSSRTILPAIKQLGWLNCLQRGTDTIYGFYHATFQEYFAALAVQDWDYFLPQYLIPGKEYRIFMPQWKQVILLWLGRKDVEELKKEAFIQQLVNFDDGCGEWNFEKVDRGFYSYRAYFLAAAGMSEFNSCSLAKEIVQYICQWRFGYWDIEKQKWLNFKTNQVETRQALWQSDRQIVIQTLEDLTCSQNYPEHIHLQVLNFIGKIDPGNVYTINALISIIETNNNWQAISVLGEVAQGTRNQNAISVLMKILNRNGNEFFNEMAAKSLGKIDPGNPKSISTIISLLASNQYRPSRHFLINILMEIGKEDRAAKNTLLSIMKTDRDSGICYRAAQGMLNIDPDNQEAKIIVNSYIKNIESQSQDRLDFELQEIGSDDEIDLNIREINNAQFTWNLRNPIEYLGSLGRKNGQRIQSLMYLLNFSNRENILQEVINVVERLIQDNEKVTDNLTDLYLKYEDPEICLWTAGSLGDIGLANHDIMLTLNSMYSLEKMQAWENSVTQSIEKISKINQSIFWALIDILKTKRCQPYTSIGCLTAIINTDQQRKNVISTLKPYLTSQTYNNNIDFFEQCYKLLCDITQTLSYSDFYQVWHGSLPSPIHLAKFPQLLHAALPEGYPWQLLIIDRSKANRDNPVKNLYRQMLQQGCPKSEDGKPNDMADLQDYWEDLCDNSNNSLALIFYENPQTAEPQGFSDPFLDALSRFDGKVCVVTEQHHPHLQTFSPENPRLIEHILKWLKSAQN</sequence>
<dbReference type="Pfam" id="PF22724">
    <property type="entry name" value="NCAB1"/>
    <property type="match status" value="1"/>
</dbReference>
<dbReference type="Pfam" id="PF22730">
    <property type="entry name" value="NCC-H"/>
    <property type="match status" value="1"/>
</dbReference>
<dbReference type="InterPro" id="IPR054570">
    <property type="entry name" value="NCC-H_dom"/>
</dbReference>
<comment type="caution">
    <text evidence="6">The sequence shown here is derived from an EMBL/GenBank/DDBJ whole genome shotgun (WGS) entry which is preliminary data.</text>
</comment>
<dbReference type="InterPro" id="IPR027417">
    <property type="entry name" value="P-loop_NTPase"/>
</dbReference>
<dbReference type="Pfam" id="PF05729">
    <property type="entry name" value="NACHT"/>
    <property type="match status" value="1"/>
</dbReference>
<dbReference type="InterPro" id="IPR054611">
    <property type="entry name" value="NCAB"/>
</dbReference>
<dbReference type="InterPro" id="IPR016024">
    <property type="entry name" value="ARM-type_fold"/>
</dbReference>
<accession>A0ABT7BSN7</accession>
<evidence type="ECO:0000256" key="2">
    <source>
        <dbReference type="ARBA" id="ARBA00022738"/>
    </source>
</evidence>
<evidence type="ECO:0000259" key="5">
    <source>
        <dbReference type="Pfam" id="PF22730"/>
    </source>
</evidence>
<dbReference type="SUPFAM" id="SSF48371">
    <property type="entry name" value="ARM repeat"/>
    <property type="match status" value="1"/>
</dbReference>
<feature type="domain" description="NACHT C-terminal Alpha/Beta" evidence="4">
    <location>
        <begin position="868"/>
        <end position="987"/>
    </location>
</feature>
<dbReference type="PANTHER" id="PTHR46844:SF1">
    <property type="entry name" value="SLR5058 PROTEIN"/>
    <property type="match status" value="1"/>
</dbReference>
<proteinExistence type="predicted"/>
<keyword evidence="1" id="KW-0042">Antenna complex</keyword>
<dbReference type="SUPFAM" id="SSF52540">
    <property type="entry name" value="P-loop containing nucleoside triphosphate hydrolases"/>
    <property type="match status" value="1"/>
</dbReference>
<dbReference type="InterPro" id="IPR007111">
    <property type="entry name" value="NACHT_NTPase"/>
</dbReference>
<feature type="domain" description="NACHT C-terminal Cysteine and Histidine-containing" evidence="5">
    <location>
        <begin position="815"/>
        <end position="842"/>
    </location>
</feature>
<evidence type="ECO:0000256" key="1">
    <source>
        <dbReference type="ARBA" id="ARBA00022549"/>
    </source>
</evidence>
<protein>
    <submittedName>
        <fullName evidence="6">NACHT domain-containing protein</fullName>
    </submittedName>
</protein>
<evidence type="ECO:0000313" key="7">
    <source>
        <dbReference type="Proteomes" id="UP001232992"/>
    </source>
</evidence>
<dbReference type="PANTHER" id="PTHR46844">
    <property type="entry name" value="SLR5058 PROTEIN"/>
    <property type="match status" value="1"/>
</dbReference>
<keyword evidence="2" id="KW-0605">Phycobilisome</keyword>
<keyword evidence="7" id="KW-1185">Reference proteome</keyword>
<evidence type="ECO:0000259" key="4">
    <source>
        <dbReference type="Pfam" id="PF22724"/>
    </source>
</evidence>
<organism evidence="6 7">
    <name type="scientific">Roseofilum casamattae BLCC-M143</name>
    <dbReference type="NCBI Taxonomy" id="3022442"/>
    <lineage>
        <taxon>Bacteria</taxon>
        <taxon>Bacillati</taxon>
        <taxon>Cyanobacteriota</taxon>
        <taxon>Cyanophyceae</taxon>
        <taxon>Desertifilales</taxon>
        <taxon>Desertifilaceae</taxon>
        <taxon>Roseofilum</taxon>
        <taxon>Roseofilum casamattae</taxon>
    </lineage>
</organism>
<dbReference type="Proteomes" id="UP001232992">
    <property type="component" value="Unassembled WGS sequence"/>
</dbReference>
<dbReference type="InterPro" id="IPR011989">
    <property type="entry name" value="ARM-like"/>
</dbReference>
<evidence type="ECO:0000259" key="3">
    <source>
        <dbReference type="Pfam" id="PF05729"/>
    </source>
</evidence>
<dbReference type="EMBL" id="JAQOSQ010000002">
    <property type="protein sequence ID" value="MDJ1182204.1"/>
    <property type="molecule type" value="Genomic_DNA"/>
</dbReference>
<dbReference type="Gene3D" id="3.40.50.300">
    <property type="entry name" value="P-loop containing nucleotide triphosphate hydrolases"/>
    <property type="match status" value="1"/>
</dbReference>
<feature type="domain" description="NACHT" evidence="3">
    <location>
        <begin position="2"/>
        <end position="142"/>
    </location>
</feature>
<evidence type="ECO:0000313" key="6">
    <source>
        <dbReference type="EMBL" id="MDJ1182204.1"/>
    </source>
</evidence>
<reference evidence="6 7" key="1">
    <citation type="submission" date="2023-01" db="EMBL/GenBank/DDBJ databases">
        <title>Novel diversity within Roseofilum (Cyanobacteria; Desertifilaceae) from marine benthic mats with descriptions of four novel species.</title>
        <authorList>
            <person name="Wang Y."/>
            <person name="Berthold D.E."/>
            <person name="Hu J."/>
            <person name="Lefler F.W."/>
            <person name="Laughinghouse H.D. IV."/>
        </authorList>
    </citation>
    <scope>NUCLEOTIDE SEQUENCE [LARGE SCALE GENOMIC DNA]</scope>
    <source>
        <strain evidence="6 7">BLCC-M143</strain>
    </source>
</reference>